<evidence type="ECO:0000313" key="2">
    <source>
        <dbReference type="EMBL" id="KAK0649715.1"/>
    </source>
</evidence>
<protein>
    <submittedName>
        <fullName evidence="2">Uncharacterized protein</fullName>
    </submittedName>
</protein>
<keyword evidence="3" id="KW-1185">Reference proteome</keyword>
<sequence>MVFRIYIEALLLLKTSSLPTIKHHTHTFALPSYTPHYPKLLNHHSTPSHQFFPTYRPAPPHLARCSYLSSLSPWRRFSVFPAPIPFPRWHRAPPASSSATIATAVLDASTAVITACHGRAHYQQRRGQPHDPPYPSRRCVASR</sequence>
<comment type="caution">
    <text evidence="2">The sequence shown here is derived from an EMBL/GenBank/DDBJ whole genome shotgun (WGS) entry which is preliminary data.</text>
</comment>
<accession>A0AA40CSK5</accession>
<gene>
    <name evidence="2" type="ORF">B0T16DRAFT_410608</name>
</gene>
<dbReference type="EMBL" id="JAULSV010000003">
    <property type="protein sequence ID" value="KAK0649715.1"/>
    <property type="molecule type" value="Genomic_DNA"/>
</dbReference>
<dbReference type="Proteomes" id="UP001174936">
    <property type="component" value="Unassembled WGS sequence"/>
</dbReference>
<reference evidence="2" key="1">
    <citation type="submission" date="2023-06" db="EMBL/GenBank/DDBJ databases">
        <title>Genome-scale phylogeny and comparative genomics of the fungal order Sordariales.</title>
        <authorList>
            <consortium name="Lawrence Berkeley National Laboratory"/>
            <person name="Hensen N."/>
            <person name="Bonometti L."/>
            <person name="Westerberg I."/>
            <person name="Brannstrom I.O."/>
            <person name="Guillou S."/>
            <person name="Cros-Aarteil S."/>
            <person name="Calhoun S."/>
            <person name="Haridas S."/>
            <person name="Kuo A."/>
            <person name="Mondo S."/>
            <person name="Pangilinan J."/>
            <person name="Riley R."/>
            <person name="Labutti K."/>
            <person name="Andreopoulos B."/>
            <person name="Lipzen A."/>
            <person name="Chen C."/>
            <person name="Yanf M."/>
            <person name="Daum C."/>
            <person name="Ng V."/>
            <person name="Clum A."/>
            <person name="Steindorff A."/>
            <person name="Ohm R."/>
            <person name="Martin F."/>
            <person name="Silar P."/>
            <person name="Natvig D."/>
            <person name="Lalanne C."/>
            <person name="Gautier V."/>
            <person name="Ament-Velasquez S.L."/>
            <person name="Kruys A."/>
            <person name="Hutchinson M.I."/>
            <person name="Powell A.J."/>
            <person name="Barry K."/>
            <person name="Miller A.N."/>
            <person name="Grigoriev I.V."/>
            <person name="Debuchy R."/>
            <person name="Gladieux P."/>
            <person name="Thoren M.H."/>
            <person name="Johannesson H."/>
        </authorList>
    </citation>
    <scope>NUCLEOTIDE SEQUENCE</scope>
    <source>
        <strain evidence="2">SMH2532-1</strain>
    </source>
</reference>
<evidence type="ECO:0000256" key="1">
    <source>
        <dbReference type="SAM" id="MobiDB-lite"/>
    </source>
</evidence>
<name>A0AA40CSK5_9PEZI</name>
<evidence type="ECO:0000313" key="3">
    <source>
        <dbReference type="Proteomes" id="UP001174936"/>
    </source>
</evidence>
<dbReference type="AlphaFoldDB" id="A0AA40CSK5"/>
<proteinExistence type="predicted"/>
<organism evidence="2 3">
    <name type="scientific">Cercophora newfieldiana</name>
    <dbReference type="NCBI Taxonomy" id="92897"/>
    <lineage>
        <taxon>Eukaryota</taxon>
        <taxon>Fungi</taxon>
        <taxon>Dikarya</taxon>
        <taxon>Ascomycota</taxon>
        <taxon>Pezizomycotina</taxon>
        <taxon>Sordariomycetes</taxon>
        <taxon>Sordariomycetidae</taxon>
        <taxon>Sordariales</taxon>
        <taxon>Lasiosphaeriaceae</taxon>
        <taxon>Cercophora</taxon>
    </lineage>
</organism>
<feature type="region of interest" description="Disordered" evidence="1">
    <location>
        <begin position="121"/>
        <end position="143"/>
    </location>
</feature>